<evidence type="ECO:0000313" key="2">
    <source>
        <dbReference type="Proteomes" id="UP000295164"/>
    </source>
</evidence>
<dbReference type="PANTHER" id="PTHR34070:SF1">
    <property type="entry name" value="DNA ALKYLATION REPAIR PROTEIN"/>
    <property type="match status" value="1"/>
</dbReference>
<comment type="caution">
    <text evidence="1">The sequence shown here is derived from an EMBL/GenBank/DDBJ whole genome shotgun (WGS) entry which is preliminary data.</text>
</comment>
<protein>
    <submittedName>
        <fullName evidence="1">DNA alkylation repair protein</fullName>
    </submittedName>
</protein>
<name>A0A4R4E068_9BACT</name>
<dbReference type="InterPro" id="IPR016024">
    <property type="entry name" value="ARM-type_fold"/>
</dbReference>
<dbReference type="OrthoDB" id="9775346at2"/>
<reference evidence="1 2" key="1">
    <citation type="submission" date="2019-03" db="EMBL/GenBank/DDBJ databases">
        <authorList>
            <person name="Kim M.K.M."/>
        </authorList>
    </citation>
    <scope>NUCLEOTIDE SEQUENCE [LARGE SCALE GENOMIC DNA]</scope>
    <source>
        <strain evidence="1 2">17J68-15</strain>
    </source>
</reference>
<dbReference type="Gene3D" id="1.25.10.90">
    <property type="match status" value="1"/>
</dbReference>
<organism evidence="1 2">
    <name type="scientific">Flaviaesturariibacter aridisoli</name>
    <dbReference type="NCBI Taxonomy" id="2545761"/>
    <lineage>
        <taxon>Bacteria</taxon>
        <taxon>Pseudomonadati</taxon>
        <taxon>Bacteroidota</taxon>
        <taxon>Chitinophagia</taxon>
        <taxon>Chitinophagales</taxon>
        <taxon>Chitinophagaceae</taxon>
        <taxon>Flaviaestuariibacter</taxon>
    </lineage>
</organism>
<dbReference type="CDD" id="cd06561">
    <property type="entry name" value="AlkD_like"/>
    <property type="match status" value="1"/>
</dbReference>
<sequence length="243" mass="27142">MAADQWLPQMPGSGISKASVKGWSICSGGSGQFTPARGGQFAPAPGGQLPPAQGGQYRRRLHLDKETLFALCEDLFRSGKMEEGHIAAAWTWSRRKEFGEAELDRFERWIDRYVTNWAVCDNFCNKAVGALFTRFPALLPRTEAWALSPNRWTRRAAAVSLIAPARKGLFLEESFRVADLLLTDADDLVQKGYGWLLKEQGKKNEAALYAFVEARKDRMPRTALRYAIEKMGAADRAKLMARG</sequence>
<dbReference type="PANTHER" id="PTHR34070">
    <property type="entry name" value="ARMADILLO-TYPE FOLD"/>
    <property type="match status" value="1"/>
</dbReference>
<evidence type="ECO:0000313" key="1">
    <source>
        <dbReference type="EMBL" id="TCZ70525.1"/>
    </source>
</evidence>
<accession>A0A4R4E068</accession>
<dbReference type="InterPro" id="IPR014825">
    <property type="entry name" value="DNA_alkylation"/>
</dbReference>
<dbReference type="EMBL" id="SKFH01000016">
    <property type="protein sequence ID" value="TCZ70525.1"/>
    <property type="molecule type" value="Genomic_DNA"/>
</dbReference>
<gene>
    <name evidence="1" type="ORF">E0486_11255</name>
</gene>
<dbReference type="Proteomes" id="UP000295164">
    <property type="component" value="Unassembled WGS sequence"/>
</dbReference>
<dbReference type="SUPFAM" id="SSF48371">
    <property type="entry name" value="ARM repeat"/>
    <property type="match status" value="1"/>
</dbReference>
<proteinExistence type="predicted"/>
<keyword evidence="2" id="KW-1185">Reference proteome</keyword>
<dbReference type="AlphaFoldDB" id="A0A4R4E068"/>
<dbReference type="Pfam" id="PF08713">
    <property type="entry name" value="DNA_alkylation"/>
    <property type="match status" value="1"/>
</dbReference>